<accession>A0A5B8XR38</accession>
<reference evidence="2 3" key="1">
    <citation type="submission" date="2019-08" db="EMBL/GenBank/DDBJ databases">
        <authorList>
            <person name="Liang Q."/>
        </authorList>
    </citation>
    <scope>NUCLEOTIDE SEQUENCE [LARGE SCALE GENOMIC DNA]</scope>
    <source>
        <strain evidence="2 3">V1718</strain>
    </source>
</reference>
<feature type="region of interest" description="Disordered" evidence="1">
    <location>
        <begin position="178"/>
        <end position="206"/>
    </location>
</feature>
<evidence type="ECO:0000256" key="1">
    <source>
        <dbReference type="SAM" id="MobiDB-lite"/>
    </source>
</evidence>
<sequence length="1011" mass="111948">MWRIQILAFSTILALGGCKSEQQVVDSVAPTGGATVELTEGQNPAIDATGRFMAFERAADESRAVFVRDLQTGEERQLVAQSGEQSDPTFAPNGVVFVGKVGSKSALWFSDLEGKTLEKITELEGEILSPSVSSVGFEYFLLSEDGCGPPWGQPQNHYYKIAFTKAVGGKNEVWTTSLKSDADRGERTEAAPHDTHSYRVSPDGKDCHSPSFSGDGLSLAMVCDGQVVDAKAIWDQTFEDAAKIVSTSVPKECSGMNEEFDEEACKALLPKRYTRFEGESQGAALDPSYSANHTLMVASKEGVPVFKPRNSKEWKPLANLKANQLVWAPDGQRIYFDDGQKIYEVATEFYLQDVKNLHLFPELWEESEKLAQNRFVVRESQAKEFYAHYEKLRYERRPQFVTADAVLQVYRDEFLRIIEEAEVQNGERLRMLSQALWQHYLESFKRTKNPSEKYLAVYFATAWVPLGAVDSVVNARQELENPWDRHPPVAGALAGEIPKALSSLPAELKAEVESNITKIMAHEGLGELKVPGMAEPVALDWSQFKIRGNYAENDLGGYFLAMTWFAQAPLPFDASLVGLLDVMEKTAIGSDNALKTWSDVNATIAAFMGKPVDATVSHAVEGRRNHRDAFEPFDAAKVKEILSALRGPVLIRDPSGADERAIKVVFLPKRVGLDTTFFRRLLHPDVPMRPFPSGLDVMSVLGSSTAYELGAAAQSEEWRAAWVKQMDGLREVTPGPADAYWSTDIYHAWLAVLGVLADASAVDGLPYTKTNAWRERSVFSALGGYVQLKHSAVLYAGQDYSAECGGDVTLLAYMEQPILPTPRGSVDPNPAFFRAIEALTARVYKDLWKRDEPNFDPYAEEILNSRALASRLAEIAEKEVQGSALSEEDLQFIEFFGAKLEQITLMMIGEFTPGPATVLGEQRAENGVALVTDIHTNITRNEALQIGIGPLMDMWVAVPDGVASTMTQGAIFSYYEFQQPISERLTDAEWHKLLKSEKKPELPAWTSSFVD</sequence>
<dbReference type="SUPFAM" id="SSF82171">
    <property type="entry name" value="DPP6 N-terminal domain-like"/>
    <property type="match status" value="1"/>
</dbReference>
<dbReference type="SMART" id="SM01325">
    <property type="entry name" value="DUF3160"/>
    <property type="match status" value="1"/>
</dbReference>
<proteinExistence type="predicted"/>
<dbReference type="PROSITE" id="PS51257">
    <property type="entry name" value="PROKAR_LIPOPROTEIN"/>
    <property type="match status" value="1"/>
</dbReference>
<evidence type="ECO:0000313" key="2">
    <source>
        <dbReference type="EMBL" id="QED28070.1"/>
    </source>
</evidence>
<dbReference type="Pfam" id="PF11369">
    <property type="entry name" value="DUF3160"/>
    <property type="match status" value="1"/>
</dbReference>
<name>A0A5B8XR38_9DELT</name>
<dbReference type="RefSeq" id="WP_146960168.1">
    <property type="nucleotide sequence ID" value="NZ_CP042467.1"/>
</dbReference>
<dbReference type="EMBL" id="CP042467">
    <property type="protein sequence ID" value="QED28070.1"/>
    <property type="molecule type" value="Genomic_DNA"/>
</dbReference>
<organism evidence="2 3">
    <name type="scientific">Microvenator marinus</name>
    <dbReference type="NCBI Taxonomy" id="2600177"/>
    <lineage>
        <taxon>Bacteria</taxon>
        <taxon>Deltaproteobacteria</taxon>
        <taxon>Bradymonadales</taxon>
        <taxon>Microvenatoraceae</taxon>
        <taxon>Microvenator</taxon>
    </lineage>
</organism>
<dbReference type="Proteomes" id="UP000321595">
    <property type="component" value="Chromosome"/>
</dbReference>
<feature type="compositionally biased region" description="Basic and acidic residues" evidence="1">
    <location>
        <begin position="180"/>
        <end position="206"/>
    </location>
</feature>
<dbReference type="AlphaFoldDB" id="A0A5B8XR38"/>
<protein>
    <submittedName>
        <fullName evidence="2">DUF3160 domain-containing protein</fullName>
    </submittedName>
</protein>
<dbReference type="InterPro" id="IPR011042">
    <property type="entry name" value="6-blade_b-propeller_TolB-like"/>
</dbReference>
<keyword evidence="3" id="KW-1185">Reference proteome</keyword>
<evidence type="ECO:0000313" key="3">
    <source>
        <dbReference type="Proteomes" id="UP000321595"/>
    </source>
</evidence>
<dbReference type="OrthoDB" id="353549at2"/>
<dbReference type="Gene3D" id="2.120.10.30">
    <property type="entry name" value="TolB, C-terminal domain"/>
    <property type="match status" value="1"/>
</dbReference>
<dbReference type="KEGG" id="bbae:FRD01_12655"/>
<dbReference type="InterPro" id="IPR022601">
    <property type="entry name" value="DUF3160"/>
</dbReference>
<gene>
    <name evidence="2" type="ORF">FRD01_12655</name>
</gene>